<evidence type="ECO:0000313" key="2">
    <source>
        <dbReference type="EMBL" id="MPC17241.1"/>
    </source>
</evidence>
<keyword evidence="1" id="KW-0812">Transmembrane</keyword>
<accession>A0A5B7D7F9</accession>
<proteinExistence type="predicted"/>
<evidence type="ECO:0000256" key="1">
    <source>
        <dbReference type="SAM" id="Phobius"/>
    </source>
</evidence>
<keyword evidence="1" id="KW-1133">Transmembrane helix</keyword>
<reference evidence="2 3" key="1">
    <citation type="submission" date="2019-05" db="EMBL/GenBank/DDBJ databases">
        <title>Another draft genome of Portunus trituberculatus and its Hox gene families provides insights of decapod evolution.</title>
        <authorList>
            <person name="Jeong J.-H."/>
            <person name="Song I."/>
            <person name="Kim S."/>
            <person name="Choi T."/>
            <person name="Kim D."/>
            <person name="Ryu S."/>
            <person name="Kim W."/>
        </authorList>
    </citation>
    <scope>NUCLEOTIDE SEQUENCE [LARGE SCALE GENOMIC DNA]</scope>
    <source>
        <tissue evidence="2">Muscle</tissue>
    </source>
</reference>
<evidence type="ECO:0000313" key="3">
    <source>
        <dbReference type="Proteomes" id="UP000324222"/>
    </source>
</evidence>
<name>A0A5B7D7F9_PORTR</name>
<gene>
    <name evidence="2" type="ORF">E2C01_010089</name>
</gene>
<organism evidence="2 3">
    <name type="scientific">Portunus trituberculatus</name>
    <name type="common">Swimming crab</name>
    <name type="synonym">Neptunus trituberculatus</name>
    <dbReference type="NCBI Taxonomy" id="210409"/>
    <lineage>
        <taxon>Eukaryota</taxon>
        <taxon>Metazoa</taxon>
        <taxon>Ecdysozoa</taxon>
        <taxon>Arthropoda</taxon>
        <taxon>Crustacea</taxon>
        <taxon>Multicrustacea</taxon>
        <taxon>Malacostraca</taxon>
        <taxon>Eumalacostraca</taxon>
        <taxon>Eucarida</taxon>
        <taxon>Decapoda</taxon>
        <taxon>Pleocyemata</taxon>
        <taxon>Brachyura</taxon>
        <taxon>Eubrachyura</taxon>
        <taxon>Portunoidea</taxon>
        <taxon>Portunidae</taxon>
        <taxon>Portuninae</taxon>
        <taxon>Portunus</taxon>
    </lineage>
</organism>
<feature type="transmembrane region" description="Helical" evidence="1">
    <location>
        <begin position="47"/>
        <end position="65"/>
    </location>
</feature>
<sequence>MEFSSHGPYPLNVWSMLLIYGRFYLYSCPLTDYLQPLSHPSTVASLAVSYFYFHANCFSGLLMELQKNSSLIERKASCTYLR</sequence>
<dbReference type="EMBL" id="VSRR010000571">
    <property type="protein sequence ID" value="MPC17241.1"/>
    <property type="molecule type" value="Genomic_DNA"/>
</dbReference>
<keyword evidence="3" id="KW-1185">Reference proteome</keyword>
<keyword evidence="1" id="KW-0472">Membrane</keyword>
<feature type="transmembrane region" description="Helical" evidence="1">
    <location>
        <begin position="9"/>
        <end position="27"/>
    </location>
</feature>
<protein>
    <submittedName>
        <fullName evidence="2">Uncharacterized protein</fullName>
    </submittedName>
</protein>
<dbReference type="Proteomes" id="UP000324222">
    <property type="component" value="Unassembled WGS sequence"/>
</dbReference>
<comment type="caution">
    <text evidence="2">The sequence shown here is derived from an EMBL/GenBank/DDBJ whole genome shotgun (WGS) entry which is preliminary data.</text>
</comment>
<dbReference type="AlphaFoldDB" id="A0A5B7D7F9"/>